<evidence type="ECO:0000256" key="1">
    <source>
        <dbReference type="SAM" id="SignalP"/>
    </source>
</evidence>
<dbReference type="Pfam" id="PF13432">
    <property type="entry name" value="TPR_16"/>
    <property type="match status" value="1"/>
</dbReference>
<dbReference type="PANTHER" id="PTHR45588:SF1">
    <property type="entry name" value="WW DOMAIN-CONTAINING PROTEIN"/>
    <property type="match status" value="1"/>
</dbReference>
<feature type="signal peptide" evidence="1">
    <location>
        <begin position="1"/>
        <end position="21"/>
    </location>
</feature>
<gene>
    <name evidence="2" type="ORF">E6K72_01675</name>
</gene>
<dbReference type="AlphaFoldDB" id="A0A538T6T5"/>
<dbReference type="SUPFAM" id="SSF48452">
    <property type="entry name" value="TPR-like"/>
    <property type="match status" value="1"/>
</dbReference>
<organism evidence="2 3">
    <name type="scientific">Eiseniibacteriota bacterium</name>
    <dbReference type="NCBI Taxonomy" id="2212470"/>
    <lineage>
        <taxon>Bacteria</taxon>
        <taxon>Candidatus Eiseniibacteriota</taxon>
    </lineage>
</organism>
<protein>
    <submittedName>
        <fullName evidence="2">Tetratricopeptide repeat protein</fullName>
    </submittedName>
</protein>
<reference evidence="2 3" key="1">
    <citation type="journal article" date="2019" name="Nat. Microbiol.">
        <title>Mediterranean grassland soil C-N compound turnover is dependent on rainfall and depth, and is mediated by genomically divergent microorganisms.</title>
        <authorList>
            <person name="Diamond S."/>
            <person name="Andeer P.F."/>
            <person name="Li Z."/>
            <person name="Crits-Christoph A."/>
            <person name="Burstein D."/>
            <person name="Anantharaman K."/>
            <person name="Lane K.R."/>
            <person name="Thomas B.C."/>
            <person name="Pan C."/>
            <person name="Northen T.R."/>
            <person name="Banfield J.F."/>
        </authorList>
    </citation>
    <scope>NUCLEOTIDE SEQUENCE [LARGE SCALE GENOMIC DNA]</scope>
    <source>
        <strain evidence="2">WS_2</strain>
    </source>
</reference>
<comment type="caution">
    <text evidence="2">The sequence shown here is derived from an EMBL/GenBank/DDBJ whole genome shotgun (WGS) entry which is preliminary data.</text>
</comment>
<dbReference type="Gene3D" id="1.25.40.10">
    <property type="entry name" value="Tetratricopeptide repeat domain"/>
    <property type="match status" value="2"/>
</dbReference>
<dbReference type="InterPro" id="IPR011990">
    <property type="entry name" value="TPR-like_helical_dom_sf"/>
</dbReference>
<name>A0A538T6T5_UNCEI</name>
<accession>A0A538T6T5</accession>
<sequence length="563" mass="60528">MRFRAFARAAGLAFYVLTAGARLSVAGLAPTQAPFPTPKLGDLGKVGTVHFPTSCDSAVQKEFERGVALLHSFFYEEARRVFTGVAAKDPGCAIAWWGVAMTYYHPIWTAPDSSELAAGRAAVERALAASETSEREGAYVRAIAAFYSGLDSPADETTPGAPSCHGPALADPRGRAACYRREMERVAAGHPDDIEAGAFYALSLLGTAPPGDRTLENQKKAAAILEPMFAKLPDHPGLAHYLIHAYDYPPLARKGLSAANTYAAIAPWVPHALHMPSHIYTRLGMWNETIKSNRASADAARKYEAAYHPGAASFEELHALDYLAYAYLQVGADRKVAEIIARLDAIKKIHPESDFVAGYAFGAIPARYALERRMWNEAATLALPPMPFWNKLPFAEGLIVYARAVGAARMGDVEAAKRAAGRLEELTAAITDPRYHYFAQQLGVQREAVLGIAAIASGDREGGITALRGKHPVSPGALLPIREILADALLGSGKPAEALAEYQAALRINPGRFNGTYGAALAAERSGRKVDAIKYYTALLEMAKAGDMARPEIELARAALKRM</sequence>
<evidence type="ECO:0000313" key="3">
    <source>
        <dbReference type="Proteomes" id="UP000317716"/>
    </source>
</evidence>
<proteinExistence type="predicted"/>
<evidence type="ECO:0000313" key="2">
    <source>
        <dbReference type="EMBL" id="TMQ59352.1"/>
    </source>
</evidence>
<dbReference type="PANTHER" id="PTHR45588">
    <property type="entry name" value="TPR DOMAIN-CONTAINING PROTEIN"/>
    <property type="match status" value="1"/>
</dbReference>
<dbReference type="EMBL" id="VBOS01000048">
    <property type="protein sequence ID" value="TMQ59352.1"/>
    <property type="molecule type" value="Genomic_DNA"/>
</dbReference>
<dbReference type="Proteomes" id="UP000317716">
    <property type="component" value="Unassembled WGS sequence"/>
</dbReference>
<feature type="chain" id="PRO_5021855504" evidence="1">
    <location>
        <begin position="22"/>
        <end position="563"/>
    </location>
</feature>
<keyword evidence="1" id="KW-0732">Signal</keyword>